<keyword evidence="1" id="KW-0489">Methyltransferase</keyword>
<accession>A0A2H9UHR8</accession>
<reference evidence="4 5" key="2">
    <citation type="submission" date="2017-12" db="EMBL/GenBank/DDBJ databases">
        <title>Revising the taxonomy of the Acinetobacter lwoffii group: the description of Acinetobacter pseudolwoffii sp. nov. and emended description of Acinetobacter lwoffii.</title>
        <authorList>
            <person name="Nemec A."/>
        </authorList>
    </citation>
    <scope>NUCLEOTIDE SEQUENCE [LARGE SCALE GENOMIC DNA]</scope>
    <source>
        <strain evidence="4 5">ANC 5347</strain>
    </source>
</reference>
<dbReference type="RefSeq" id="WP_100358256.1">
    <property type="nucleotide sequence ID" value="NZ_JACAJM010000029.1"/>
</dbReference>
<evidence type="ECO:0000313" key="5">
    <source>
        <dbReference type="Proteomes" id="UP000242351"/>
    </source>
</evidence>
<dbReference type="InterPro" id="IPR029063">
    <property type="entry name" value="SAM-dependent_MTases_sf"/>
</dbReference>
<dbReference type="GO" id="GO:0004519">
    <property type="term" value="F:endonuclease activity"/>
    <property type="evidence" value="ECO:0007669"/>
    <property type="project" value="UniProtKB-KW"/>
</dbReference>
<dbReference type="GO" id="GO:0009007">
    <property type="term" value="F:site-specific DNA-methyltransferase (adenine-specific) activity"/>
    <property type="evidence" value="ECO:0007669"/>
    <property type="project" value="UniProtKB-EC"/>
</dbReference>
<reference evidence="4 5" key="1">
    <citation type="submission" date="2017-11" db="EMBL/GenBank/DDBJ databases">
        <authorList>
            <person name="Han C.G."/>
        </authorList>
    </citation>
    <scope>NUCLEOTIDE SEQUENCE [LARGE SCALE GENOMIC DNA]</scope>
    <source>
        <strain evidence="4 5">ANC 5347</strain>
    </source>
</reference>
<dbReference type="EMBL" id="PGOZ01000037">
    <property type="protein sequence ID" value="PJI31227.1"/>
    <property type="molecule type" value="Genomic_DNA"/>
</dbReference>
<dbReference type="Proteomes" id="UP000242351">
    <property type="component" value="Unassembled WGS sequence"/>
</dbReference>
<organism evidence="4 5">
    <name type="scientific">Acinetobacter pseudolwoffii</name>
    <dbReference type="NCBI Taxonomy" id="2053287"/>
    <lineage>
        <taxon>Bacteria</taxon>
        <taxon>Pseudomonadati</taxon>
        <taxon>Pseudomonadota</taxon>
        <taxon>Gammaproteobacteria</taxon>
        <taxon>Moraxellales</taxon>
        <taxon>Moraxellaceae</taxon>
        <taxon>Acinetobacter</taxon>
    </lineage>
</organism>
<dbReference type="AlphaFoldDB" id="A0A2H9UHR8"/>
<dbReference type="GO" id="GO:0032259">
    <property type="term" value="P:methylation"/>
    <property type="evidence" value="ECO:0007669"/>
    <property type="project" value="UniProtKB-KW"/>
</dbReference>
<keyword evidence="4" id="KW-0378">Hydrolase</keyword>
<protein>
    <submittedName>
        <fullName evidence="4">Restriction endonuclease</fullName>
    </submittedName>
</protein>
<dbReference type="SUPFAM" id="SSF53335">
    <property type="entry name" value="S-adenosyl-L-methionine-dependent methyltransferases"/>
    <property type="match status" value="1"/>
</dbReference>
<dbReference type="GO" id="GO:0009307">
    <property type="term" value="P:DNA restriction-modification system"/>
    <property type="evidence" value="ECO:0007669"/>
    <property type="project" value="InterPro"/>
</dbReference>
<name>A0A2H9UHR8_9GAMM</name>
<dbReference type="InterPro" id="IPR012327">
    <property type="entry name" value="MeTrfase_D12"/>
</dbReference>
<dbReference type="Gene3D" id="3.40.50.150">
    <property type="entry name" value="Vaccinia Virus protein VP39"/>
    <property type="match status" value="1"/>
</dbReference>
<gene>
    <name evidence="4" type="ORF">CU320_15255</name>
</gene>
<evidence type="ECO:0000256" key="1">
    <source>
        <dbReference type="ARBA" id="ARBA00022603"/>
    </source>
</evidence>
<proteinExistence type="predicted"/>
<comment type="caution">
    <text evidence="4">The sequence shown here is derived from an EMBL/GenBank/DDBJ whole genome shotgun (WGS) entry which is preliminary data.</text>
</comment>
<keyword evidence="4" id="KW-0255">Endonuclease</keyword>
<evidence type="ECO:0000256" key="3">
    <source>
        <dbReference type="ARBA" id="ARBA00022691"/>
    </source>
</evidence>
<keyword evidence="4" id="KW-0540">Nuclease</keyword>
<evidence type="ECO:0000313" key="4">
    <source>
        <dbReference type="EMBL" id="PJI31227.1"/>
    </source>
</evidence>
<dbReference type="Pfam" id="PF02086">
    <property type="entry name" value="MethyltransfD12"/>
    <property type="match status" value="1"/>
</dbReference>
<evidence type="ECO:0000256" key="2">
    <source>
        <dbReference type="ARBA" id="ARBA00022679"/>
    </source>
</evidence>
<sequence length="392" mass="45533">MLTPQPFPSLIKYMGSKTKIIDFIVEGINFVHQKDRSILDLFAGSASLAGAIGKQVNFVSNDIQEYSKILSQTYLVSLRDADIPDIDHIYQQVLSLVEANIQTEYLVDYIKLTDIDDFNCLEEAQKDLINKDFLYDYHLFAKNYSGTWWSYEQCLWIDALRQVADEYEDKPIYPIFLASLMYAMAYCSQGTGHYAQYRDAKTNSSFNDICIYRKKEVFKFFVKKFKELCTYSLKNNSDFNSVFLSADFKEALKSFEGGTVYADPPYCFVHYSRFYHALETLVLYDYPEIQKKKNVIVKGRYREDRHQSPFCIKTKVEDAFLDMFNGVKFTNSQLALSYSNTGMISLETMMELASSVWDSSKIEILTTDHQHMTLGRQGTRYRDVKECLLLLK</sequence>
<keyword evidence="2" id="KW-0808">Transferase</keyword>
<keyword evidence="3" id="KW-0949">S-adenosyl-L-methionine</keyword>